<dbReference type="InterPro" id="IPR006115">
    <property type="entry name" value="6PGDH_NADP-bd"/>
</dbReference>
<evidence type="ECO:0000256" key="1">
    <source>
        <dbReference type="ARBA" id="ARBA00009080"/>
    </source>
</evidence>
<dbReference type="GO" id="GO:0050661">
    <property type="term" value="F:NADP binding"/>
    <property type="evidence" value="ECO:0007669"/>
    <property type="project" value="InterPro"/>
</dbReference>
<dbReference type="GO" id="GO:0051287">
    <property type="term" value="F:NAD binding"/>
    <property type="evidence" value="ECO:0007669"/>
    <property type="project" value="InterPro"/>
</dbReference>
<dbReference type="AlphaFoldDB" id="A0A6J4SWX8"/>
<dbReference type="GO" id="GO:0016491">
    <property type="term" value="F:oxidoreductase activity"/>
    <property type="evidence" value="ECO:0007669"/>
    <property type="project" value="UniProtKB-KW"/>
</dbReference>
<protein>
    <submittedName>
        <fullName evidence="7">3-hydroxyisobutyrate dehydrogenase family protein</fullName>
    </submittedName>
</protein>
<evidence type="ECO:0000259" key="5">
    <source>
        <dbReference type="Pfam" id="PF03446"/>
    </source>
</evidence>
<comment type="similarity">
    <text evidence="1">Belongs to the HIBADH-related family.</text>
</comment>
<dbReference type="SUPFAM" id="SSF51735">
    <property type="entry name" value="NAD(P)-binding Rossmann-fold domains"/>
    <property type="match status" value="1"/>
</dbReference>
<evidence type="ECO:0000256" key="4">
    <source>
        <dbReference type="PIRSR" id="PIRSR000103-1"/>
    </source>
</evidence>
<keyword evidence="3" id="KW-0520">NAD</keyword>
<evidence type="ECO:0000256" key="2">
    <source>
        <dbReference type="ARBA" id="ARBA00023002"/>
    </source>
</evidence>
<dbReference type="InterPro" id="IPR036291">
    <property type="entry name" value="NAD(P)-bd_dom_sf"/>
</dbReference>
<evidence type="ECO:0000256" key="3">
    <source>
        <dbReference type="ARBA" id="ARBA00023027"/>
    </source>
</evidence>
<feature type="active site" evidence="4">
    <location>
        <position position="168"/>
    </location>
</feature>
<dbReference type="InterPro" id="IPR051265">
    <property type="entry name" value="HIBADH-related_NP60_sf"/>
</dbReference>
<dbReference type="InterPro" id="IPR008927">
    <property type="entry name" value="6-PGluconate_DH-like_C_sf"/>
</dbReference>
<feature type="domain" description="3-hydroxyisobutyrate dehydrogenase-like NAD-binding" evidence="6">
    <location>
        <begin position="162"/>
        <end position="278"/>
    </location>
</feature>
<dbReference type="SUPFAM" id="SSF48179">
    <property type="entry name" value="6-phosphogluconate dehydrogenase C-terminal domain-like"/>
    <property type="match status" value="1"/>
</dbReference>
<dbReference type="Pfam" id="PF03446">
    <property type="entry name" value="NAD_binding_2"/>
    <property type="match status" value="1"/>
</dbReference>
<dbReference type="InterPro" id="IPR013328">
    <property type="entry name" value="6PGD_dom2"/>
</dbReference>
<reference evidence="7" key="1">
    <citation type="submission" date="2020-02" db="EMBL/GenBank/DDBJ databases">
        <authorList>
            <person name="Meier V. D."/>
        </authorList>
    </citation>
    <scope>NUCLEOTIDE SEQUENCE</scope>
    <source>
        <strain evidence="7">AVDCRST_MAG30</strain>
    </source>
</reference>
<dbReference type="EMBL" id="CADCVS010000302">
    <property type="protein sequence ID" value="CAA9507874.1"/>
    <property type="molecule type" value="Genomic_DNA"/>
</dbReference>
<feature type="domain" description="6-phosphogluconate dehydrogenase NADP-binding" evidence="5">
    <location>
        <begin position="2"/>
        <end position="156"/>
    </location>
</feature>
<sequence length="287" mass="29394">MKVSILGTGTMGAPMARRIAERAFGEVTVWNRTREKAEPLAGAGCVVAGTVADAISGADAVVVMLTDGDAVLEVLGEALPAMGEGAILVQASTVGLDATEAIALRTAERGITLLDAPVIGSREPAENGQLVVLASGPDEAIDRCGGIFEAIGRQTHRLGEAGAGTRLKLVVNTWIVSMTESLAETLALAESLGVEPSQFLDTIRGGPLDAKYAQAKGGLMASREFEPASFALSLAAKDARLALAAAARSDLELPVLDTVSRQMADAVDAGHGDKDMAATFLSSCPAP</sequence>
<dbReference type="PANTHER" id="PTHR43580">
    <property type="entry name" value="OXIDOREDUCTASE GLYR1-RELATED"/>
    <property type="match status" value="1"/>
</dbReference>
<dbReference type="InterPro" id="IPR029154">
    <property type="entry name" value="HIBADH-like_NADP-bd"/>
</dbReference>
<name>A0A6J4SWX8_9ACTN</name>
<gene>
    <name evidence="7" type="ORF">AVDCRST_MAG30-2314</name>
</gene>
<dbReference type="Gene3D" id="1.10.1040.10">
    <property type="entry name" value="N-(1-d-carboxylethyl)-l-norvaline Dehydrogenase, domain 2"/>
    <property type="match status" value="1"/>
</dbReference>
<dbReference type="PANTHER" id="PTHR43580:SF2">
    <property type="entry name" value="CYTOKINE-LIKE NUCLEAR FACTOR N-PAC"/>
    <property type="match status" value="1"/>
</dbReference>
<evidence type="ECO:0000259" key="6">
    <source>
        <dbReference type="Pfam" id="PF14833"/>
    </source>
</evidence>
<dbReference type="PIRSF" id="PIRSF000103">
    <property type="entry name" value="HIBADH"/>
    <property type="match status" value="1"/>
</dbReference>
<dbReference type="InterPro" id="IPR015815">
    <property type="entry name" value="HIBADH-related"/>
</dbReference>
<organism evidence="7">
    <name type="scientific">uncultured Solirubrobacteraceae bacterium</name>
    <dbReference type="NCBI Taxonomy" id="1162706"/>
    <lineage>
        <taxon>Bacteria</taxon>
        <taxon>Bacillati</taxon>
        <taxon>Actinomycetota</taxon>
        <taxon>Thermoleophilia</taxon>
        <taxon>Solirubrobacterales</taxon>
        <taxon>Solirubrobacteraceae</taxon>
        <taxon>environmental samples</taxon>
    </lineage>
</organism>
<accession>A0A6J4SWX8</accession>
<dbReference type="Gene3D" id="3.40.50.720">
    <property type="entry name" value="NAD(P)-binding Rossmann-like Domain"/>
    <property type="match status" value="1"/>
</dbReference>
<keyword evidence="2" id="KW-0560">Oxidoreductase</keyword>
<dbReference type="Pfam" id="PF14833">
    <property type="entry name" value="NAD_binding_11"/>
    <property type="match status" value="1"/>
</dbReference>
<evidence type="ECO:0000313" key="7">
    <source>
        <dbReference type="EMBL" id="CAA9507874.1"/>
    </source>
</evidence>
<proteinExistence type="inferred from homology"/>